<dbReference type="CDD" id="cd00093">
    <property type="entry name" value="HTH_XRE"/>
    <property type="match status" value="1"/>
</dbReference>
<evidence type="ECO:0000259" key="1">
    <source>
        <dbReference type="PROSITE" id="PS50943"/>
    </source>
</evidence>
<evidence type="ECO:0000313" key="2">
    <source>
        <dbReference type="EMBL" id="SDF98959.1"/>
    </source>
</evidence>
<dbReference type="InterPro" id="IPR001387">
    <property type="entry name" value="Cro/C1-type_HTH"/>
</dbReference>
<keyword evidence="3" id="KW-1185">Reference proteome</keyword>
<proteinExistence type="predicted"/>
<evidence type="ECO:0000313" key="3">
    <source>
        <dbReference type="Proteomes" id="UP000199623"/>
    </source>
</evidence>
<dbReference type="Proteomes" id="UP000199623">
    <property type="component" value="Unassembled WGS sequence"/>
</dbReference>
<reference evidence="3" key="1">
    <citation type="submission" date="2016-10" db="EMBL/GenBank/DDBJ databases">
        <authorList>
            <person name="Varghese N."/>
            <person name="Submissions S."/>
        </authorList>
    </citation>
    <scope>NUCLEOTIDE SEQUENCE [LARGE SCALE GENOMIC DNA]</scope>
    <source>
        <strain evidence="3">CGMCC 4.3506</strain>
    </source>
</reference>
<dbReference type="PROSITE" id="PS50943">
    <property type="entry name" value="HTH_CROC1"/>
    <property type="match status" value="1"/>
</dbReference>
<accession>A0A1G7QM28</accession>
<sequence>MTQEVLCGLVGGKSIEWLRQIENGKRDVDKLSTIVAVAEALKIAPSELLPGPFRTTARATRSLGSAPEVVPEIQASMLRHDGIAGLLNLPNRPVSPEHLRRTVERAFVCSQTERWSDMAPLVPDMISDAWHLVRNAETDDERRQAFGLQALVYRVTSGMLDRLGESHLPWVAAERSMHAAEQTGDPLLIAGGAWRLAVVLRHAGRLTESTDVPVAAADALRHRLDHPEAYSVYGSLMLKGAVGAATLGDHKGVRDYLAEASRAAEVIGDRNDYWFAFGPTNVAIHRAWLSLELSDPAKAIELASFVPHDKLPRVLAERRTSHLITVAWAHYLKRQDREALDALTAAKAAAPEQLLFTRRVHVMLQGMLKRERRSIKSDLRAMAGFVGTVA</sequence>
<organism evidence="2 3">
    <name type="scientific">Lentzea fradiae</name>
    <dbReference type="NCBI Taxonomy" id="200378"/>
    <lineage>
        <taxon>Bacteria</taxon>
        <taxon>Bacillati</taxon>
        <taxon>Actinomycetota</taxon>
        <taxon>Actinomycetes</taxon>
        <taxon>Pseudonocardiales</taxon>
        <taxon>Pseudonocardiaceae</taxon>
        <taxon>Lentzea</taxon>
    </lineage>
</organism>
<name>A0A1G7QM28_9PSEU</name>
<protein>
    <recommendedName>
        <fullName evidence="1">HTH cro/C1-type domain-containing protein</fullName>
    </recommendedName>
</protein>
<dbReference type="STRING" id="200378.SAMN05216553_104493"/>
<dbReference type="EMBL" id="FNCC01000004">
    <property type="protein sequence ID" value="SDF98959.1"/>
    <property type="molecule type" value="Genomic_DNA"/>
</dbReference>
<feature type="domain" description="HTH cro/C1-type" evidence="1">
    <location>
        <begin position="18"/>
        <end position="48"/>
    </location>
</feature>
<gene>
    <name evidence="2" type="ORF">SAMN05216553_104493</name>
</gene>
<dbReference type="AlphaFoldDB" id="A0A1G7QM28"/>